<dbReference type="InterPro" id="IPR001310">
    <property type="entry name" value="Histidine_triad_HIT"/>
</dbReference>
<dbReference type="GO" id="GO:0009117">
    <property type="term" value="P:nucleotide metabolic process"/>
    <property type="evidence" value="ECO:0007669"/>
    <property type="project" value="TreeGrafter"/>
</dbReference>
<dbReference type="SUPFAM" id="SSF54197">
    <property type="entry name" value="HIT-like"/>
    <property type="match status" value="1"/>
</dbReference>
<organism evidence="5 6">
    <name type="scientific">Candidatus Harrisonbacteria bacterium CG10_big_fil_rev_8_21_14_0_10_40_38</name>
    <dbReference type="NCBI Taxonomy" id="1974583"/>
    <lineage>
        <taxon>Bacteria</taxon>
        <taxon>Candidatus Harrisoniibacteriota</taxon>
    </lineage>
</organism>
<dbReference type="Gene3D" id="3.30.428.10">
    <property type="entry name" value="HIT-like"/>
    <property type="match status" value="1"/>
</dbReference>
<evidence type="ECO:0000256" key="1">
    <source>
        <dbReference type="PIRSR" id="PIRSR601310-1"/>
    </source>
</evidence>
<evidence type="ECO:0000313" key="6">
    <source>
        <dbReference type="Proteomes" id="UP000231157"/>
    </source>
</evidence>
<dbReference type="PRINTS" id="PR00332">
    <property type="entry name" value="HISTRIAD"/>
</dbReference>
<gene>
    <name evidence="5" type="ORF">COU07_02685</name>
</gene>
<feature type="active site" description="Tele-AMP-histidine intermediate" evidence="1">
    <location>
        <position position="98"/>
    </location>
</feature>
<comment type="caution">
    <text evidence="5">The sequence shown here is derived from an EMBL/GenBank/DDBJ whole genome shotgun (WGS) entry which is preliminary data.</text>
</comment>
<dbReference type="Proteomes" id="UP000231157">
    <property type="component" value="Unassembled WGS sequence"/>
</dbReference>
<reference evidence="6" key="1">
    <citation type="submission" date="2017-09" db="EMBL/GenBank/DDBJ databases">
        <title>Depth-based differentiation of microbial function through sediment-hosted aquifers and enrichment of novel symbionts in the deep terrestrial subsurface.</title>
        <authorList>
            <person name="Probst A.J."/>
            <person name="Ladd B."/>
            <person name="Jarett J.K."/>
            <person name="Geller-Mcgrath D.E."/>
            <person name="Sieber C.M.K."/>
            <person name="Emerson J.B."/>
            <person name="Anantharaman K."/>
            <person name="Thomas B.C."/>
            <person name="Malmstrom R."/>
            <person name="Stieglmeier M."/>
            <person name="Klingl A."/>
            <person name="Woyke T."/>
            <person name="Ryan C.M."/>
            <person name="Banfield J.F."/>
        </authorList>
    </citation>
    <scope>NUCLEOTIDE SEQUENCE [LARGE SCALE GENOMIC DNA]</scope>
</reference>
<dbReference type="PANTHER" id="PTHR46648:SF1">
    <property type="entry name" value="ADENOSINE 5'-MONOPHOSPHORAMIDASE HNT1"/>
    <property type="match status" value="1"/>
</dbReference>
<evidence type="ECO:0000259" key="4">
    <source>
        <dbReference type="PROSITE" id="PS51084"/>
    </source>
</evidence>
<evidence type="ECO:0000256" key="3">
    <source>
        <dbReference type="PROSITE-ProRule" id="PRU00464"/>
    </source>
</evidence>
<dbReference type="InterPro" id="IPR036265">
    <property type="entry name" value="HIT-like_sf"/>
</dbReference>
<name>A0A2H0URT5_9BACT</name>
<dbReference type="PANTHER" id="PTHR46648">
    <property type="entry name" value="HIT FAMILY PROTEIN 1"/>
    <property type="match status" value="1"/>
</dbReference>
<protein>
    <submittedName>
        <fullName evidence="5">HIT family protein</fullName>
    </submittedName>
</protein>
<accession>A0A2H0URT5</accession>
<dbReference type="EMBL" id="PFAZ01000007">
    <property type="protein sequence ID" value="PIR89111.1"/>
    <property type="molecule type" value="Genomic_DNA"/>
</dbReference>
<sequence>MDCLFCKIAEKEIPSEIIYEDENTVSFLDIHPRSLGHTVVISKSHSENIIDLPENMVGPLFRSVKKVTSLIKKTLDPKGFTIGINHGKISDQVIDHLHVHIIPRYDGDKGSSIHSVVNNPPNEPINETVNRIKNGL</sequence>
<dbReference type="PROSITE" id="PS00892">
    <property type="entry name" value="HIT_1"/>
    <property type="match status" value="1"/>
</dbReference>
<dbReference type="AlphaFoldDB" id="A0A2H0URT5"/>
<evidence type="ECO:0000313" key="5">
    <source>
        <dbReference type="EMBL" id="PIR89111.1"/>
    </source>
</evidence>
<dbReference type="PROSITE" id="PS51084">
    <property type="entry name" value="HIT_2"/>
    <property type="match status" value="1"/>
</dbReference>
<dbReference type="Pfam" id="PF01230">
    <property type="entry name" value="HIT"/>
    <property type="match status" value="1"/>
</dbReference>
<proteinExistence type="predicted"/>
<evidence type="ECO:0000256" key="2">
    <source>
        <dbReference type="PIRSR" id="PIRSR601310-3"/>
    </source>
</evidence>
<dbReference type="InterPro" id="IPR011146">
    <property type="entry name" value="HIT-like"/>
</dbReference>
<feature type="domain" description="HIT" evidence="4">
    <location>
        <begin position="4"/>
        <end position="111"/>
    </location>
</feature>
<dbReference type="InterPro" id="IPR019808">
    <property type="entry name" value="Histidine_triad_CS"/>
</dbReference>
<dbReference type="GO" id="GO:0003824">
    <property type="term" value="F:catalytic activity"/>
    <property type="evidence" value="ECO:0007669"/>
    <property type="project" value="InterPro"/>
</dbReference>
<feature type="short sequence motif" description="Histidine triad motif" evidence="2 3">
    <location>
        <begin position="96"/>
        <end position="100"/>
    </location>
</feature>